<keyword evidence="7" id="KW-0547">Nucleotide-binding</keyword>
<evidence type="ECO:0000313" key="16">
    <source>
        <dbReference type="EnsemblPlants" id="Kaladp0064s0060.1.v1.1"/>
    </source>
</evidence>
<dbReference type="Proteomes" id="UP000594263">
    <property type="component" value="Unplaced"/>
</dbReference>
<dbReference type="SUPFAM" id="SSF52058">
    <property type="entry name" value="L domain-like"/>
    <property type="match status" value="3"/>
</dbReference>
<dbReference type="PROSITE" id="PS50011">
    <property type="entry name" value="PROTEIN_KINASE_DOM"/>
    <property type="match status" value="1"/>
</dbReference>
<keyword evidence="2" id="KW-0597">Phosphoprotein</keyword>
<sequence length="965" mass="103768">MRMPCCSSVIILTLLAAAAAAQSDIQALLDIKQGFLKDPSGKLLSSWDPKAVADDGCPQSWYGVTCNAGRVTSLAINDLGLVGDFSFTAAANLKLLSNLTLSNNRLTGSVSIPAPALGSLQVLDLSRNSFQGDIMLLLSHLGGPVQYVDLSSNLFTGSLDLTLGNSSTLASTITYLNVSGNRLTGELFPHDGMPYFDSLEVFDASNNQLAGVVPSFTFVVSLKVLRIGNNQLSGSLPAGLLQESSMVLSELDLSHNQLQGPVESITSSTLKYLNLSSNKLSGFLPLRVGRCAVVDLSNNEISGNISRMQGWGNYVEVVDLSSNLLRGSLPNETSQFLRLSSFRIANNSVTGVLPPVLGTYPELKVIDLSLNQLNGGLDMNLFALTKLVDLNLSGNELSGPLIPPAALDTRPAVNFSLVFLDLSSNSFNGSIPNGLNKFRNLIYLNFSRNQFTGGIPEDLPDNLERLDLSFNDLSGAIPENLRSFLDSSFHPGNPHLMPPYPHSSPENIPEIETRNKSHLKSVIRGAVVAGAAAVSVFTILFCAIILYRSRRRKYPSNNLNKDELSGADPQGNVQVSSPSLSQRKTDPSATSPKLPGSASSKPASETPTKAAITQISQSSGHSESVNKEEQMASPMSLLYSSDPSPKDQRGSENRGQLKASSPDMFLGDLHLFDSSLTFTAEELSLAPAEMVEKGCHGMLYRAVLASGHVLAVKWLREGIAKSKKEFAREAKKLGNIRHPNLVSLQGFCWGPNEHEKILISYFIDAPCLAHCLQEPERFPQLSVDHRLKIAADVACCLSYLHSERAIPHGNLKATNILLSPPNFTALLTDYSLHRIMTSAGTADQILNSAALGYIPPEFLSSHKPSPSLKSDVYAYGIILLELVTGKCSGDIASSGAGVVDLPLWVSTLAQENRIGDCFDRLLAQSAERDGRVLEGLLGVAMRCVLPASERPDMRTVVEDISALLI</sequence>
<evidence type="ECO:0000259" key="15">
    <source>
        <dbReference type="PROSITE" id="PS50011"/>
    </source>
</evidence>
<keyword evidence="9 13" id="KW-1133">Transmembrane helix</keyword>
<evidence type="ECO:0000256" key="13">
    <source>
        <dbReference type="SAM" id="Phobius"/>
    </source>
</evidence>
<dbReference type="InterPro" id="IPR001245">
    <property type="entry name" value="Ser-Thr/Tyr_kinase_cat_dom"/>
</dbReference>
<evidence type="ECO:0000256" key="10">
    <source>
        <dbReference type="ARBA" id="ARBA00023136"/>
    </source>
</evidence>
<keyword evidence="11" id="KW-0675">Receptor</keyword>
<evidence type="ECO:0000256" key="11">
    <source>
        <dbReference type="ARBA" id="ARBA00023170"/>
    </source>
</evidence>
<evidence type="ECO:0000256" key="2">
    <source>
        <dbReference type="ARBA" id="ARBA00022553"/>
    </source>
</evidence>
<proteinExistence type="predicted"/>
<keyword evidence="10 13" id="KW-0472">Membrane</keyword>
<dbReference type="FunFam" id="3.30.200.20:FF:000486">
    <property type="entry name" value="Leucine-rich repeat receptor-like protein kinase"/>
    <property type="match status" value="1"/>
</dbReference>
<feature type="compositionally biased region" description="Polar residues" evidence="12">
    <location>
        <begin position="571"/>
        <end position="623"/>
    </location>
</feature>
<dbReference type="Pfam" id="PF07714">
    <property type="entry name" value="PK_Tyr_Ser-Thr"/>
    <property type="match status" value="1"/>
</dbReference>
<dbReference type="GO" id="GO:0004672">
    <property type="term" value="F:protein kinase activity"/>
    <property type="evidence" value="ECO:0007669"/>
    <property type="project" value="InterPro"/>
</dbReference>
<feature type="chain" id="PRO_5029598217" description="Protein kinase domain-containing protein" evidence="14">
    <location>
        <begin position="22"/>
        <end position="965"/>
    </location>
</feature>
<feature type="region of interest" description="Disordered" evidence="12">
    <location>
        <begin position="558"/>
        <end position="661"/>
    </location>
</feature>
<dbReference type="Gene3D" id="1.10.510.10">
    <property type="entry name" value="Transferase(Phosphotransferase) domain 1"/>
    <property type="match status" value="1"/>
</dbReference>
<dbReference type="GO" id="GO:0005524">
    <property type="term" value="F:ATP binding"/>
    <property type="evidence" value="ECO:0007669"/>
    <property type="project" value="UniProtKB-KW"/>
</dbReference>
<dbReference type="EnsemblPlants" id="Kaladp0064s0060.1.v1.1">
    <property type="protein sequence ID" value="Kaladp0064s0060.1.v1.1"/>
    <property type="gene ID" value="Kaladp0064s0060.v1.1"/>
</dbReference>
<dbReference type="InterPro" id="IPR011009">
    <property type="entry name" value="Kinase-like_dom_sf"/>
</dbReference>
<dbReference type="InterPro" id="IPR032675">
    <property type="entry name" value="LRR_dom_sf"/>
</dbReference>
<evidence type="ECO:0000313" key="17">
    <source>
        <dbReference type="Proteomes" id="UP000594263"/>
    </source>
</evidence>
<feature type="domain" description="Protein kinase" evidence="15">
    <location>
        <begin position="685"/>
        <end position="964"/>
    </location>
</feature>
<keyword evidence="5 14" id="KW-0732">Signal</keyword>
<evidence type="ECO:0000256" key="5">
    <source>
        <dbReference type="ARBA" id="ARBA00022729"/>
    </source>
</evidence>
<evidence type="ECO:0000256" key="1">
    <source>
        <dbReference type="ARBA" id="ARBA00004167"/>
    </source>
</evidence>
<feature type="signal peptide" evidence="14">
    <location>
        <begin position="1"/>
        <end position="21"/>
    </location>
</feature>
<reference evidence="16" key="1">
    <citation type="submission" date="2021-01" db="UniProtKB">
        <authorList>
            <consortium name="EnsemblPlants"/>
        </authorList>
    </citation>
    <scope>IDENTIFICATION</scope>
</reference>
<dbReference type="InterPro" id="IPR053059">
    <property type="entry name" value="Inactive_SerThr-Kinase_ABA"/>
</dbReference>
<evidence type="ECO:0000256" key="4">
    <source>
        <dbReference type="ARBA" id="ARBA00022692"/>
    </source>
</evidence>
<evidence type="ECO:0000256" key="12">
    <source>
        <dbReference type="SAM" id="MobiDB-lite"/>
    </source>
</evidence>
<evidence type="ECO:0000256" key="8">
    <source>
        <dbReference type="ARBA" id="ARBA00022840"/>
    </source>
</evidence>
<keyword evidence="4 13" id="KW-0812">Transmembrane</keyword>
<evidence type="ECO:0000256" key="14">
    <source>
        <dbReference type="SAM" id="SignalP"/>
    </source>
</evidence>
<accession>A0A7N0UFD4</accession>
<dbReference type="InterPro" id="IPR001611">
    <property type="entry name" value="Leu-rich_rpt"/>
</dbReference>
<dbReference type="AlphaFoldDB" id="A0A7N0UFD4"/>
<evidence type="ECO:0000256" key="6">
    <source>
        <dbReference type="ARBA" id="ARBA00022737"/>
    </source>
</evidence>
<organism evidence="16 17">
    <name type="scientific">Kalanchoe fedtschenkoi</name>
    <name type="common">Lavender scallops</name>
    <name type="synonym">South American air plant</name>
    <dbReference type="NCBI Taxonomy" id="63787"/>
    <lineage>
        <taxon>Eukaryota</taxon>
        <taxon>Viridiplantae</taxon>
        <taxon>Streptophyta</taxon>
        <taxon>Embryophyta</taxon>
        <taxon>Tracheophyta</taxon>
        <taxon>Spermatophyta</taxon>
        <taxon>Magnoliopsida</taxon>
        <taxon>eudicotyledons</taxon>
        <taxon>Gunneridae</taxon>
        <taxon>Pentapetalae</taxon>
        <taxon>Saxifragales</taxon>
        <taxon>Crassulaceae</taxon>
        <taxon>Kalanchoe</taxon>
    </lineage>
</organism>
<evidence type="ECO:0000256" key="3">
    <source>
        <dbReference type="ARBA" id="ARBA00022614"/>
    </source>
</evidence>
<keyword evidence="17" id="KW-1185">Reference proteome</keyword>
<dbReference type="Gene3D" id="3.80.10.10">
    <property type="entry name" value="Ribonuclease Inhibitor"/>
    <property type="match status" value="4"/>
</dbReference>
<dbReference type="Gramene" id="Kaladp0064s0060.1.v1.1">
    <property type="protein sequence ID" value="Kaladp0064s0060.1.v1.1"/>
    <property type="gene ID" value="Kaladp0064s0060.v1.1"/>
</dbReference>
<keyword evidence="6" id="KW-0677">Repeat</keyword>
<dbReference type="Gene3D" id="3.30.200.20">
    <property type="entry name" value="Phosphorylase Kinase, domain 1"/>
    <property type="match status" value="1"/>
</dbReference>
<dbReference type="Pfam" id="PF00560">
    <property type="entry name" value="LRR_1"/>
    <property type="match status" value="5"/>
</dbReference>
<keyword evidence="3" id="KW-0433">Leucine-rich repeat</keyword>
<evidence type="ECO:0000256" key="9">
    <source>
        <dbReference type="ARBA" id="ARBA00022989"/>
    </source>
</evidence>
<name>A0A7N0UFD4_KALFE</name>
<protein>
    <recommendedName>
        <fullName evidence="15">Protein kinase domain-containing protein</fullName>
    </recommendedName>
</protein>
<comment type="subcellular location">
    <subcellularLocation>
        <location evidence="1">Membrane</location>
        <topology evidence="1">Single-pass membrane protein</topology>
    </subcellularLocation>
</comment>
<dbReference type="SUPFAM" id="SSF56112">
    <property type="entry name" value="Protein kinase-like (PK-like)"/>
    <property type="match status" value="1"/>
</dbReference>
<dbReference type="PANTHER" id="PTHR48003:SF3">
    <property type="entry name" value="LEUCINE-RICH REPEAT PROTEIN KINASE FAMILY PROTEIN"/>
    <property type="match status" value="1"/>
</dbReference>
<dbReference type="InterPro" id="IPR000719">
    <property type="entry name" value="Prot_kinase_dom"/>
</dbReference>
<dbReference type="InterPro" id="IPR013210">
    <property type="entry name" value="LRR_N_plant-typ"/>
</dbReference>
<dbReference type="Pfam" id="PF08263">
    <property type="entry name" value="LRRNT_2"/>
    <property type="match status" value="1"/>
</dbReference>
<dbReference type="OMA" id="SWGNYVE"/>
<keyword evidence="8" id="KW-0067">ATP-binding</keyword>
<evidence type="ECO:0000256" key="7">
    <source>
        <dbReference type="ARBA" id="ARBA00022741"/>
    </source>
</evidence>
<dbReference type="PANTHER" id="PTHR48003">
    <property type="entry name" value="OS07G0626500 PROTEIN"/>
    <property type="match status" value="1"/>
</dbReference>
<dbReference type="GO" id="GO:0016020">
    <property type="term" value="C:membrane"/>
    <property type="evidence" value="ECO:0007669"/>
    <property type="project" value="UniProtKB-SubCell"/>
</dbReference>
<feature type="transmembrane region" description="Helical" evidence="13">
    <location>
        <begin position="522"/>
        <end position="547"/>
    </location>
</feature>